<dbReference type="EMBL" id="SNWQ01000035">
    <property type="protein sequence ID" value="TDO30696.1"/>
    <property type="molecule type" value="Genomic_DNA"/>
</dbReference>
<reference evidence="6 7" key="1">
    <citation type="submission" date="2019-03" db="EMBL/GenBank/DDBJ databases">
        <title>Genomic Encyclopedia of Type Strains, Phase III (KMG-III): the genomes of soil and plant-associated and newly described type strains.</title>
        <authorList>
            <person name="Whitman W."/>
        </authorList>
    </citation>
    <scope>NUCLEOTIDE SEQUENCE [LARGE SCALE GENOMIC DNA]</scope>
    <source>
        <strain evidence="6 7">VKM Ac-2527</strain>
    </source>
</reference>
<dbReference type="InterPro" id="IPR050172">
    <property type="entry name" value="SsuD_RutA_monooxygenase"/>
</dbReference>
<evidence type="ECO:0000313" key="7">
    <source>
        <dbReference type="Proteomes" id="UP000295388"/>
    </source>
</evidence>
<feature type="domain" description="Luciferase-like" evidence="5">
    <location>
        <begin position="12"/>
        <end position="230"/>
    </location>
</feature>
<evidence type="ECO:0000259" key="5">
    <source>
        <dbReference type="Pfam" id="PF00296"/>
    </source>
</evidence>
<dbReference type="Gene3D" id="3.20.20.30">
    <property type="entry name" value="Luciferase-like domain"/>
    <property type="match status" value="1"/>
</dbReference>
<dbReference type="GO" id="GO:0008726">
    <property type="term" value="F:alkanesulfonate monooxygenase activity"/>
    <property type="evidence" value="ECO:0007669"/>
    <property type="project" value="TreeGrafter"/>
</dbReference>
<organism evidence="6 7">
    <name type="scientific">Kribbella caucasensis</name>
    <dbReference type="NCBI Taxonomy" id="2512215"/>
    <lineage>
        <taxon>Bacteria</taxon>
        <taxon>Bacillati</taxon>
        <taxon>Actinomycetota</taxon>
        <taxon>Actinomycetes</taxon>
        <taxon>Propionibacteriales</taxon>
        <taxon>Kribbellaceae</taxon>
        <taxon>Kribbella</taxon>
    </lineage>
</organism>
<evidence type="ECO:0000256" key="4">
    <source>
        <dbReference type="ARBA" id="ARBA00023033"/>
    </source>
</evidence>
<comment type="caution">
    <text evidence="6">The sequence shown here is derived from an EMBL/GenBank/DDBJ whole genome shotgun (WGS) entry which is preliminary data.</text>
</comment>
<evidence type="ECO:0000256" key="1">
    <source>
        <dbReference type="ARBA" id="ARBA00022630"/>
    </source>
</evidence>
<sequence>MLPVGDTDGVDGQTPRWADIRGFAETAENSGLDSVWLADHFLYKAPDGQTYGMHEAWTLLSAVAAVTNRVELGAMVLCGSFRDPGLVAKMAATLDLVSDGRVVLGVGAGWHDPEYEAFGLPTDHRVGRFAEWLEIVARLVRGETVSLDGKYHVVREAVLAPAPERRIPILIAARRPRMLDLTAQWADAWNTAWFGPVDNRVRGRLGDFDNALARVGRPGNEVAKTVGITVRDVDQPAPVEPSRNAIDGSVEELAKVMKDYEALGVEHLIAGLEPMTSRSVERLAKAKQLAAG</sequence>
<name>A0A4R6J8H5_9ACTN</name>
<evidence type="ECO:0000313" key="6">
    <source>
        <dbReference type="EMBL" id="TDO30696.1"/>
    </source>
</evidence>
<keyword evidence="1" id="KW-0285">Flavoprotein</keyword>
<keyword evidence="7" id="KW-1185">Reference proteome</keyword>
<dbReference type="PANTHER" id="PTHR42847:SF4">
    <property type="entry name" value="ALKANESULFONATE MONOOXYGENASE-RELATED"/>
    <property type="match status" value="1"/>
</dbReference>
<accession>A0A4R6J8H5</accession>
<evidence type="ECO:0000256" key="3">
    <source>
        <dbReference type="ARBA" id="ARBA00023002"/>
    </source>
</evidence>
<dbReference type="Pfam" id="PF00296">
    <property type="entry name" value="Bac_luciferase"/>
    <property type="match status" value="1"/>
</dbReference>
<gene>
    <name evidence="6" type="ORF">EV643_13519</name>
</gene>
<protein>
    <submittedName>
        <fullName evidence="6">Luciferase-like monooxygenase</fullName>
    </submittedName>
</protein>
<dbReference type="InterPro" id="IPR011251">
    <property type="entry name" value="Luciferase-like_dom"/>
</dbReference>
<keyword evidence="3" id="KW-0560">Oxidoreductase</keyword>
<proteinExistence type="predicted"/>
<dbReference type="Proteomes" id="UP000295388">
    <property type="component" value="Unassembled WGS sequence"/>
</dbReference>
<keyword evidence="2" id="KW-0288">FMN</keyword>
<dbReference type="SUPFAM" id="SSF51679">
    <property type="entry name" value="Bacterial luciferase-like"/>
    <property type="match status" value="1"/>
</dbReference>
<dbReference type="PANTHER" id="PTHR42847">
    <property type="entry name" value="ALKANESULFONATE MONOOXYGENASE"/>
    <property type="match status" value="1"/>
</dbReference>
<dbReference type="AlphaFoldDB" id="A0A4R6J8H5"/>
<keyword evidence="4 6" id="KW-0503">Monooxygenase</keyword>
<evidence type="ECO:0000256" key="2">
    <source>
        <dbReference type="ARBA" id="ARBA00022643"/>
    </source>
</evidence>
<dbReference type="InterPro" id="IPR036661">
    <property type="entry name" value="Luciferase-like_sf"/>
</dbReference>
<dbReference type="GO" id="GO:0046306">
    <property type="term" value="P:alkanesulfonate catabolic process"/>
    <property type="evidence" value="ECO:0007669"/>
    <property type="project" value="TreeGrafter"/>
</dbReference>